<dbReference type="GeneID" id="136079151"/>
<evidence type="ECO:0000313" key="2">
    <source>
        <dbReference type="RefSeq" id="XP_065650943.1"/>
    </source>
</evidence>
<reference evidence="2" key="1">
    <citation type="submission" date="2025-08" db="UniProtKB">
        <authorList>
            <consortium name="RefSeq"/>
        </authorList>
    </citation>
    <scope>IDENTIFICATION</scope>
</reference>
<keyword evidence="1" id="KW-1185">Reference proteome</keyword>
<organism evidence="1 2">
    <name type="scientific">Hydra vulgaris</name>
    <name type="common">Hydra</name>
    <name type="synonym">Hydra attenuata</name>
    <dbReference type="NCBI Taxonomy" id="6087"/>
    <lineage>
        <taxon>Eukaryota</taxon>
        <taxon>Metazoa</taxon>
        <taxon>Cnidaria</taxon>
        <taxon>Hydrozoa</taxon>
        <taxon>Hydroidolina</taxon>
        <taxon>Anthoathecata</taxon>
        <taxon>Aplanulata</taxon>
        <taxon>Hydridae</taxon>
        <taxon>Hydra</taxon>
    </lineage>
</organism>
<name>A0ABM4BP99_HYDVU</name>
<sequence>MAVFVRYVTSDVIVKEDLLDLVELKDTTRGVDIKEALETVLVKANAPINKLVNVASDGWQTCWTYWFIKKQFKNFINELDLADKPNDLSFYCAVRWLSSTEALFKFVELLEPIKGFLIERKKTFEILDDINFLQDLMFLTDIMQHLQSLNLSLQGKEKIISNLAQTIFSFQKKIILFQKDLTLKAFNHFPQMKKMIISNPLIHDGCPIPSKMVEEVSQFETELLDLQEDQNLVMLHKTLTLLQFWKIVTEVAKLTEHPAEALTLASIKKATRDPNKKDFVISLKVLQTLKKLKSLR</sequence>
<dbReference type="PANTHER" id="PTHR45913">
    <property type="entry name" value="EPM2A-INTERACTING PROTEIN 1"/>
    <property type="match status" value="1"/>
</dbReference>
<evidence type="ECO:0000313" key="1">
    <source>
        <dbReference type="Proteomes" id="UP001652625"/>
    </source>
</evidence>
<protein>
    <submittedName>
        <fullName evidence="2">Protein FAM200B-like</fullName>
    </submittedName>
</protein>
<proteinExistence type="predicted"/>
<dbReference type="PANTHER" id="PTHR45913:SF21">
    <property type="entry name" value="DUF4371 DOMAIN-CONTAINING PROTEIN"/>
    <property type="match status" value="1"/>
</dbReference>
<accession>A0ABM4BP99</accession>
<dbReference type="RefSeq" id="XP_065650943.1">
    <property type="nucleotide sequence ID" value="XM_065794871.1"/>
</dbReference>
<dbReference type="Proteomes" id="UP001652625">
    <property type="component" value="Chromosome 04"/>
</dbReference>
<gene>
    <name evidence="2" type="primary">LOC136079151</name>
</gene>